<dbReference type="PROSITE" id="PS51257">
    <property type="entry name" value="PROKAR_LIPOPROTEIN"/>
    <property type="match status" value="1"/>
</dbReference>
<evidence type="ECO:0000313" key="3">
    <source>
        <dbReference type="EMBL" id="MFD2237894.1"/>
    </source>
</evidence>
<organism evidence="3 4">
    <name type="scientific">Aureimonas populi</name>
    <dbReference type="NCBI Taxonomy" id="1701758"/>
    <lineage>
        <taxon>Bacteria</taxon>
        <taxon>Pseudomonadati</taxon>
        <taxon>Pseudomonadota</taxon>
        <taxon>Alphaproteobacteria</taxon>
        <taxon>Hyphomicrobiales</taxon>
        <taxon>Aurantimonadaceae</taxon>
        <taxon>Aureimonas</taxon>
    </lineage>
</organism>
<proteinExistence type="predicted"/>
<feature type="signal peptide" evidence="2">
    <location>
        <begin position="1"/>
        <end position="23"/>
    </location>
</feature>
<evidence type="ECO:0000313" key="4">
    <source>
        <dbReference type="Proteomes" id="UP001597371"/>
    </source>
</evidence>
<name>A0ABW5CKS2_9HYPH</name>
<protein>
    <submittedName>
        <fullName evidence="3">CpaD family pilus assembly protein</fullName>
    </submittedName>
</protein>
<comment type="caution">
    <text evidence="3">The sequence shown here is derived from an EMBL/GenBank/DDBJ whole genome shotgun (WGS) entry which is preliminary data.</text>
</comment>
<dbReference type="InterPro" id="IPR019027">
    <property type="entry name" value="Pilus_biogenesis_CpaD-related"/>
</dbReference>
<keyword evidence="4" id="KW-1185">Reference proteome</keyword>
<sequence>MTRVSLALLAAALFAGCANVSHVEVGAIPDDYRTRHPIVVSEGETAIEIPITASDTRLPSSARSRVEEFAARFEASRAAAIRVMVPSGGFNDAAARLAAEDAVRILRARGVRHERILVTPYPATGTGGPVPIRLAFSSLTASAGPCGRWPEDMGNSHENKNYFNFGCASQANLAAQIADPRDLLGPRGMSGIDAERRTDVIERYRRGANTASQRPTTESNYEW</sequence>
<gene>
    <name evidence="3" type="ORF">ACFSKQ_10535</name>
</gene>
<dbReference type="Proteomes" id="UP001597371">
    <property type="component" value="Unassembled WGS sequence"/>
</dbReference>
<evidence type="ECO:0000256" key="2">
    <source>
        <dbReference type="SAM" id="SignalP"/>
    </source>
</evidence>
<feature type="chain" id="PRO_5045655035" evidence="2">
    <location>
        <begin position="24"/>
        <end position="223"/>
    </location>
</feature>
<keyword evidence="2" id="KW-0732">Signal</keyword>
<accession>A0ABW5CKS2</accession>
<dbReference type="Pfam" id="PF09476">
    <property type="entry name" value="Pilus_CpaD"/>
    <property type="match status" value="1"/>
</dbReference>
<dbReference type="EMBL" id="JBHUIJ010000013">
    <property type="protein sequence ID" value="MFD2237894.1"/>
    <property type="molecule type" value="Genomic_DNA"/>
</dbReference>
<feature type="region of interest" description="Disordered" evidence="1">
    <location>
        <begin position="204"/>
        <end position="223"/>
    </location>
</feature>
<dbReference type="NCBIfam" id="TIGR02522">
    <property type="entry name" value="pilus_cpaD"/>
    <property type="match status" value="1"/>
</dbReference>
<dbReference type="InterPro" id="IPR013361">
    <property type="entry name" value="Pilus_CpaD"/>
</dbReference>
<reference evidence="4" key="1">
    <citation type="journal article" date="2019" name="Int. J. Syst. Evol. Microbiol.">
        <title>The Global Catalogue of Microorganisms (GCM) 10K type strain sequencing project: providing services to taxonomists for standard genome sequencing and annotation.</title>
        <authorList>
            <consortium name="The Broad Institute Genomics Platform"/>
            <consortium name="The Broad Institute Genome Sequencing Center for Infectious Disease"/>
            <person name="Wu L."/>
            <person name="Ma J."/>
        </authorList>
    </citation>
    <scope>NUCLEOTIDE SEQUENCE [LARGE SCALE GENOMIC DNA]</scope>
    <source>
        <strain evidence="4">ZS-35-S2</strain>
    </source>
</reference>
<dbReference type="RefSeq" id="WP_209739437.1">
    <property type="nucleotide sequence ID" value="NZ_CP072611.1"/>
</dbReference>
<evidence type="ECO:0000256" key="1">
    <source>
        <dbReference type="SAM" id="MobiDB-lite"/>
    </source>
</evidence>
<feature type="compositionally biased region" description="Polar residues" evidence="1">
    <location>
        <begin position="209"/>
        <end position="223"/>
    </location>
</feature>